<keyword evidence="1" id="KW-1015">Disulfide bond</keyword>
<accession>A0A9Q3EBC3</accession>
<reference evidence="4" key="1">
    <citation type="submission" date="2021-03" db="EMBL/GenBank/DDBJ databases">
        <title>Draft genome sequence of rust myrtle Austropuccinia psidii MF-1, a brazilian biotype.</title>
        <authorList>
            <person name="Quecine M.C."/>
            <person name="Pachon D.M.R."/>
            <person name="Bonatelli M.L."/>
            <person name="Correr F.H."/>
            <person name="Franceschini L.M."/>
            <person name="Leite T.F."/>
            <person name="Margarido G.R.A."/>
            <person name="Almeida C.A."/>
            <person name="Ferrarezi J.A."/>
            <person name="Labate C.A."/>
        </authorList>
    </citation>
    <scope>NUCLEOTIDE SEQUENCE</scope>
    <source>
        <strain evidence="4">MF-1</strain>
    </source>
</reference>
<proteinExistence type="predicted"/>
<keyword evidence="5" id="KW-1185">Reference proteome</keyword>
<evidence type="ECO:0000259" key="3">
    <source>
        <dbReference type="PROSITE" id="PS51352"/>
    </source>
</evidence>
<dbReference type="Pfam" id="PF00085">
    <property type="entry name" value="Thioredoxin"/>
    <property type="match status" value="1"/>
</dbReference>
<dbReference type="PROSITE" id="PS51352">
    <property type="entry name" value="THIOREDOXIN_2"/>
    <property type="match status" value="1"/>
</dbReference>
<dbReference type="OrthoDB" id="10263751at2759"/>
<feature type="domain" description="Thioredoxin" evidence="3">
    <location>
        <begin position="1"/>
        <end position="106"/>
    </location>
</feature>
<evidence type="ECO:0000256" key="2">
    <source>
        <dbReference type="SAM" id="MobiDB-lite"/>
    </source>
</evidence>
<dbReference type="SUPFAM" id="SSF52833">
    <property type="entry name" value="Thioredoxin-like"/>
    <property type="match status" value="1"/>
</dbReference>
<comment type="caution">
    <text evidence="4">The sequence shown here is derived from an EMBL/GenBank/DDBJ whole genome shotgun (WGS) entry which is preliminary data.</text>
</comment>
<sequence length="180" mass="19909">MITEIKSLDQLNKIISSNKNSITIIDFHAQWCGPCHAIAGLYQSLSNSNPNLTFLKCDVDHASEVSRHFQITAMPTFMFLRSGVKIDQIKGADKSKLEQLVKKYSSISQSADGQSYNWKGEGHKLGTSTSTSSSTPTNSQPARSIDLTFPKLIESWNQLSGQHQLGICLILGYLLLIYLS</sequence>
<dbReference type="PANTHER" id="PTHR46115">
    <property type="entry name" value="THIOREDOXIN-LIKE PROTEIN 1"/>
    <property type="match status" value="1"/>
</dbReference>
<dbReference type="Gene3D" id="3.40.30.10">
    <property type="entry name" value="Glutaredoxin"/>
    <property type="match status" value="1"/>
</dbReference>
<organism evidence="4 5">
    <name type="scientific">Austropuccinia psidii MF-1</name>
    <dbReference type="NCBI Taxonomy" id="1389203"/>
    <lineage>
        <taxon>Eukaryota</taxon>
        <taxon>Fungi</taxon>
        <taxon>Dikarya</taxon>
        <taxon>Basidiomycota</taxon>
        <taxon>Pucciniomycotina</taxon>
        <taxon>Pucciniomycetes</taxon>
        <taxon>Pucciniales</taxon>
        <taxon>Sphaerophragmiaceae</taxon>
        <taxon>Austropuccinia</taxon>
    </lineage>
</organism>
<dbReference type="PROSITE" id="PS00194">
    <property type="entry name" value="THIOREDOXIN_1"/>
    <property type="match status" value="1"/>
</dbReference>
<dbReference type="EMBL" id="AVOT02027257">
    <property type="protein sequence ID" value="MBW0519256.1"/>
    <property type="molecule type" value="Genomic_DNA"/>
</dbReference>
<dbReference type="Proteomes" id="UP000765509">
    <property type="component" value="Unassembled WGS sequence"/>
</dbReference>
<dbReference type="AlphaFoldDB" id="A0A9Q3EBC3"/>
<dbReference type="InterPro" id="IPR017937">
    <property type="entry name" value="Thioredoxin_CS"/>
</dbReference>
<dbReference type="InterPro" id="IPR013766">
    <property type="entry name" value="Thioredoxin_domain"/>
</dbReference>
<dbReference type="CDD" id="cd02947">
    <property type="entry name" value="TRX_family"/>
    <property type="match status" value="1"/>
</dbReference>
<feature type="region of interest" description="Disordered" evidence="2">
    <location>
        <begin position="123"/>
        <end position="142"/>
    </location>
</feature>
<feature type="compositionally biased region" description="Low complexity" evidence="2">
    <location>
        <begin position="127"/>
        <end position="137"/>
    </location>
</feature>
<evidence type="ECO:0000313" key="4">
    <source>
        <dbReference type="EMBL" id="MBW0519256.1"/>
    </source>
</evidence>
<name>A0A9Q3EBC3_9BASI</name>
<evidence type="ECO:0000256" key="1">
    <source>
        <dbReference type="ARBA" id="ARBA00023157"/>
    </source>
</evidence>
<dbReference type="InterPro" id="IPR036249">
    <property type="entry name" value="Thioredoxin-like_sf"/>
</dbReference>
<protein>
    <recommendedName>
        <fullName evidence="3">Thioredoxin domain-containing protein</fullName>
    </recommendedName>
</protein>
<evidence type="ECO:0000313" key="5">
    <source>
        <dbReference type="Proteomes" id="UP000765509"/>
    </source>
</evidence>
<gene>
    <name evidence="4" type="ORF">O181_058971</name>
</gene>